<reference evidence="2 3" key="1">
    <citation type="submission" date="2017-09" db="EMBL/GenBank/DDBJ databases">
        <title>Large-scale bioinformatics analysis of Bacillus genomes uncovers conserved roles of natural products in bacterial physiology.</title>
        <authorList>
            <consortium name="Agbiome Team Llc"/>
            <person name="Bleich R.M."/>
            <person name="Kirk G.J."/>
            <person name="Santa Maria K.C."/>
            <person name="Allen S.E."/>
            <person name="Farag S."/>
            <person name="Shank E.A."/>
            <person name="Bowers A."/>
        </authorList>
    </citation>
    <scope>NUCLEOTIDE SEQUENCE [LARGE SCALE GENOMIC DNA]</scope>
    <source>
        <strain evidence="2 3">AFS024404</strain>
    </source>
</reference>
<comment type="caution">
    <text evidence="2">The sequence shown here is derived from an EMBL/GenBank/DDBJ whole genome shotgun (WGS) entry which is preliminary data.</text>
</comment>
<evidence type="ECO:0000313" key="2">
    <source>
        <dbReference type="EMBL" id="PFD20725.1"/>
    </source>
</evidence>
<evidence type="ECO:0000313" key="3">
    <source>
        <dbReference type="Proteomes" id="UP000219743"/>
    </source>
</evidence>
<evidence type="ECO:0000256" key="1">
    <source>
        <dbReference type="SAM" id="Phobius"/>
    </source>
</evidence>
<organism evidence="2 3">
    <name type="scientific">Bacillus cereus</name>
    <dbReference type="NCBI Taxonomy" id="1396"/>
    <lineage>
        <taxon>Bacteria</taxon>
        <taxon>Bacillati</taxon>
        <taxon>Bacillota</taxon>
        <taxon>Bacilli</taxon>
        <taxon>Bacillales</taxon>
        <taxon>Bacillaceae</taxon>
        <taxon>Bacillus</taxon>
        <taxon>Bacillus cereus group</taxon>
    </lineage>
</organism>
<sequence>MNVIENESHLFFDYTTYKKEMSHIRHFFRFSSYKIYITNFFYFLFLLYKLTAEIHSNTTIHNHAYV</sequence>
<dbReference type="AlphaFoldDB" id="A0A9X6VJX4"/>
<dbReference type="EMBL" id="NTRC01000011">
    <property type="protein sequence ID" value="PFD20725.1"/>
    <property type="molecule type" value="Genomic_DNA"/>
</dbReference>
<feature type="transmembrane region" description="Helical" evidence="1">
    <location>
        <begin position="27"/>
        <end position="48"/>
    </location>
</feature>
<keyword evidence="1" id="KW-0472">Membrane</keyword>
<keyword evidence="1" id="KW-1133">Transmembrane helix</keyword>
<protein>
    <submittedName>
        <fullName evidence="2">Uncharacterized protein</fullName>
    </submittedName>
</protein>
<gene>
    <name evidence="2" type="ORF">CN263_16160</name>
</gene>
<keyword evidence="1" id="KW-0812">Transmembrane</keyword>
<dbReference type="Proteomes" id="UP000219743">
    <property type="component" value="Unassembled WGS sequence"/>
</dbReference>
<name>A0A9X6VJX4_BACCE</name>
<accession>A0A9X6VJX4</accession>
<proteinExistence type="predicted"/>